<accession>A0AAD4MQP2</accession>
<reference evidence="1" key="1">
    <citation type="submission" date="2022-01" db="EMBL/GenBank/DDBJ databases">
        <title>Genome Sequence Resource for Two Populations of Ditylenchus destructor, the Migratory Endoparasitic Phytonematode.</title>
        <authorList>
            <person name="Zhang H."/>
            <person name="Lin R."/>
            <person name="Xie B."/>
        </authorList>
    </citation>
    <scope>NUCLEOTIDE SEQUENCE</scope>
    <source>
        <strain evidence="1">BazhouSP</strain>
    </source>
</reference>
<organism evidence="1 2">
    <name type="scientific">Ditylenchus destructor</name>
    <dbReference type="NCBI Taxonomy" id="166010"/>
    <lineage>
        <taxon>Eukaryota</taxon>
        <taxon>Metazoa</taxon>
        <taxon>Ecdysozoa</taxon>
        <taxon>Nematoda</taxon>
        <taxon>Chromadorea</taxon>
        <taxon>Rhabditida</taxon>
        <taxon>Tylenchina</taxon>
        <taxon>Tylenchomorpha</taxon>
        <taxon>Sphaerularioidea</taxon>
        <taxon>Anguinidae</taxon>
        <taxon>Anguininae</taxon>
        <taxon>Ditylenchus</taxon>
    </lineage>
</organism>
<sequence>MTNTDPTRIILILLSSTTERAAPSSRQRVLVTGFAGRHKNANNNQRTKQIQTAFKHLIENDFKPKTSESFRLRILVLRL</sequence>
<gene>
    <name evidence="1" type="ORF">DdX_15297</name>
</gene>
<keyword evidence="2" id="KW-1185">Reference proteome</keyword>
<name>A0AAD4MQP2_9BILA</name>
<dbReference type="AlphaFoldDB" id="A0AAD4MQP2"/>
<proteinExistence type="predicted"/>
<evidence type="ECO:0000313" key="2">
    <source>
        <dbReference type="Proteomes" id="UP001201812"/>
    </source>
</evidence>
<dbReference type="Proteomes" id="UP001201812">
    <property type="component" value="Unassembled WGS sequence"/>
</dbReference>
<evidence type="ECO:0000313" key="1">
    <source>
        <dbReference type="EMBL" id="KAI1702787.1"/>
    </source>
</evidence>
<dbReference type="EMBL" id="JAKKPZ010000093">
    <property type="protein sequence ID" value="KAI1702787.1"/>
    <property type="molecule type" value="Genomic_DNA"/>
</dbReference>
<comment type="caution">
    <text evidence="1">The sequence shown here is derived from an EMBL/GenBank/DDBJ whole genome shotgun (WGS) entry which is preliminary data.</text>
</comment>
<protein>
    <submittedName>
        <fullName evidence="1">Uncharacterized protein</fullName>
    </submittedName>
</protein>